<dbReference type="Proteomes" id="UP000228531">
    <property type="component" value="Unassembled WGS sequence"/>
</dbReference>
<name>A0A2M8WP24_9RHOB</name>
<accession>A0A2M8WP24</accession>
<keyword evidence="2" id="KW-1185">Reference proteome</keyword>
<evidence type="ECO:0000313" key="1">
    <source>
        <dbReference type="EMBL" id="PJI92664.1"/>
    </source>
</evidence>
<reference evidence="1 2" key="1">
    <citation type="submission" date="2017-11" db="EMBL/GenBank/DDBJ databases">
        <title>Genomic Encyclopedia of Archaeal and Bacterial Type Strains, Phase II (KMG-II): From Individual Species to Whole Genera.</title>
        <authorList>
            <person name="Goeker M."/>
        </authorList>
    </citation>
    <scope>NUCLEOTIDE SEQUENCE [LARGE SCALE GENOMIC DNA]</scope>
    <source>
        <strain evidence="1 2">DSM 29128</strain>
    </source>
</reference>
<sequence>MIGVYQKMIDVFQFKLLALKARDKMKRDWEGACQVRR</sequence>
<comment type="caution">
    <text evidence="1">The sequence shown here is derived from an EMBL/GenBank/DDBJ whole genome shotgun (WGS) entry which is preliminary data.</text>
</comment>
<protein>
    <submittedName>
        <fullName evidence="1">Uncharacterized protein</fullName>
    </submittedName>
</protein>
<dbReference type="EMBL" id="PGTY01000001">
    <property type="protein sequence ID" value="PJI92664.1"/>
    <property type="molecule type" value="Genomic_DNA"/>
</dbReference>
<dbReference type="AlphaFoldDB" id="A0A2M8WP24"/>
<gene>
    <name evidence="1" type="ORF">BC777_1523</name>
</gene>
<evidence type="ECO:0000313" key="2">
    <source>
        <dbReference type="Proteomes" id="UP000228531"/>
    </source>
</evidence>
<organism evidence="1 2">
    <name type="scientific">Yoonia maricola</name>
    <dbReference type="NCBI Taxonomy" id="420999"/>
    <lineage>
        <taxon>Bacteria</taxon>
        <taxon>Pseudomonadati</taxon>
        <taxon>Pseudomonadota</taxon>
        <taxon>Alphaproteobacteria</taxon>
        <taxon>Rhodobacterales</taxon>
        <taxon>Paracoccaceae</taxon>
        <taxon>Yoonia</taxon>
    </lineage>
</organism>
<proteinExistence type="predicted"/>